<protein>
    <recommendedName>
        <fullName evidence="1">VOC domain-containing protein</fullName>
    </recommendedName>
</protein>
<evidence type="ECO:0000313" key="3">
    <source>
        <dbReference type="Proteomes" id="UP000184221"/>
    </source>
</evidence>
<dbReference type="InterPro" id="IPR004360">
    <property type="entry name" value="Glyas_Fos-R_dOase_dom"/>
</dbReference>
<proteinExistence type="predicted"/>
<dbReference type="EMBL" id="FQXC01000003">
    <property type="protein sequence ID" value="SHH54190.1"/>
    <property type="molecule type" value="Genomic_DNA"/>
</dbReference>
<accession>A0A1M5TU75</accession>
<dbReference type="OrthoDB" id="9798201at2"/>
<dbReference type="Pfam" id="PF00903">
    <property type="entry name" value="Glyoxalase"/>
    <property type="match status" value="1"/>
</dbReference>
<dbReference type="Gene3D" id="3.30.720.110">
    <property type="match status" value="1"/>
</dbReference>
<dbReference type="STRING" id="996342.SAMN05443551_2361"/>
<reference evidence="2 3" key="1">
    <citation type="submission" date="2016-11" db="EMBL/GenBank/DDBJ databases">
        <authorList>
            <person name="Jaros S."/>
            <person name="Januszkiewicz K."/>
            <person name="Wedrychowicz H."/>
        </authorList>
    </citation>
    <scope>NUCLEOTIDE SEQUENCE [LARGE SCALE GENOMIC DNA]</scope>
    <source>
        <strain evidence="2 3">DSM 29431</strain>
    </source>
</reference>
<evidence type="ECO:0000313" key="2">
    <source>
        <dbReference type="EMBL" id="SHH54190.1"/>
    </source>
</evidence>
<dbReference type="AlphaFoldDB" id="A0A1M5TU75"/>
<dbReference type="InterPro" id="IPR037523">
    <property type="entry name" value="VOC_core"/>
</dbReference>
<organism evidence="2 3">
    <name type="scientific">Marivita hallyeonensis</name>
    <dbReference type="NCBI Taxonomy" id="996342"/>
    <lineage>
        <taxon>Bacteria</taxon>
        <taxon>Pseudomonadati</taxon>
        <taxon>Pseudomonadota</taxon>
        <taxon>Alphaproteobacteria</taxon>
        <taxon>Rhodobacterales</taxon>
        <taxon>Roseobacteraceae</taxon>
        <taxon>Marivita</taxon>
    </lineage>
</organism>
<name>A0A1M5TU75_9RHOB</name>
<dbReference type="InterPro" id="IPR029068">
    <property type="entry name" value="Glyas_Bleomycin-R_OHBP_Dase"/>
</dbReference>
<evidence type="ECO:0000259" key="1">
    <source>
        <dbReference type="PROSITE" id="PS51819"/>
    </source>
</evidence>
<sequence>MLPSESSVTFTTEKIAEAREFYEHFFDAKSSFDCGWYVVLKLGGVATGPELGFMEPQNGATPYAGGATVNLTFPNVDAVHAELTNRGAVPVMPLEDHPWGDRGFAVVDPLGTMVYCLTPIEAADEFKAYQVALE</sequence>
<dbReference type="PROSITE" id="PS51819">
    <property type="entry name" value="VOC"/>
    <property type="match status" value="1"/>
</dbReference>
<dbReference type="SUPFAM" id="SSF54593">
    <property type="entry name" value="Glyoxalase/Bleomycin resistance protein/Dihydroxybiphenyl dioxygenase"/>
    <property type="match status" value="1"/>
</dbReference>
<dbReference type="RefSeq" id="WP_072777720.1">
    <property type="nucleotide sequence ID" value="NZ_FQXC01000003.1"/>
</dbReference>
<gene>
    <name evidence="2" type="ORF">SAMN05443551_2361</name>
</gene>
<dbReference type="Gene3D" id="3.30.720.120">
    <property type="match status" value="1"/>
</dbReference>
<keyword evidence="3" id="KW-1185">Reference proteome</keyword>
<feature type="domain" description="VOC" evidence="1">
    <location>
        <begin position="4"/>
        <end position="119"/>
    </location>
</feature>
<dbReference type="Proteomes" id="UP000184221">
    <property type="component" value="Unassembled WGS sequence"/>
</dbReference>